<dbReference type="InterPro" id="IPR011701">
    <property type="entry name" value="MFS"/>
</dbReference>
<organism evidence="9 10">
    <name type="scientific">Circinella minor</name>
    <dbReference type="NCBI Taxonomy" id="1195481"/>
    <lineage>
        <taxon>Eukaryota</taxon>
        <taxon>Fungi</taxon>
        <taxon>Fungi incertae sedis</taxon>
        <taxon>Mucoromycota</taxon>
        <taxon>Mucoromycotina</taxon>
        <taxon>Mucoromycetes</taxon>
        <taxon>Mucorales</taxon>
        <taxon>Lichtheimiaceae</taxon>
        <taxon>Circinella</taxon>
    </lineage>
</organism>
<dbReference type="PANTHER" id="PTHR23502">
    <property type="entry name" value="MAJOR FACILITATOR SUPERFAMILY"/>
    <property type="match status" value="1"/>
</dbReference>
<dbReference type="InterPro" id="IPR020846">
    <property type="entry name" value="MFS_dom"/>
</dbReference>
<dbReference type="PROSITE" id="PS50850">
    <property type="entry name" value="MFS"/>
    <property type="match status" value="1"/>
</dbReference>
<dbReference type="Proteomes" id="UP000646827">
    <property type="component" value="Unassembled WGS sequence"/>
</dbReference>
<keyword evidence="10" id="KW-1185">Reference proteome</keyword>
<keyword evidence="4 7" id="KW-1133">Transmembrane helix</keyword>
<dbReference type="GO" id="GO:0022857">
    <property type="term" value="F:transmembrane transporter activity"/>
    <property type="evidence" value="ECO:0007669"/>
    <property type="project" value="InterPro"/>
</dbReference>
<keyword evidence="5 7" id="KW-0472">Membrane</keyword>
<feature type="transmembrane region" description="Helical" evidence="7">
    <location>
        <begin position="153"/>
        <end position="180"/>
    </location>
</feature>
<comment type="subcellular location">
    <subcellularLocation>
        <location evidence="1">Membrane</location>
        <topology evidence="1">Multi-pass membrane protein</topology>
    </subcellularLocation>
</comment>
<feature type="transmembrane region" description="Helical" evidence="7">
    <location>
        <begin position="241"/>
        <end position="261"/>
    </location>
</feature>
<evidence type="ECO:0000259" key="8">
    <source>
        <dbReference type="PROSITE" id="PS50850"/>
    </source>
</evidence>
<dbReference type="GO" id="GO:0005886">
    <property type="term" value="C:plasma membrane"/>
    <property type="evidence" value="ECO:0007669"/>
    <property type="project" value="TreeGrafter"/>
</dbReference>
<keyword evidence="3 7" id="KW-0812">Transmembrane</keyword>
<name>A0A8H7S4M4_9FUNG</name>
<gene>
    <name evidence="9" type="ORF">INT45_003678</name>
</gene>
<dbReference type="Gene3D" id="1.20.1250.20">
    <property type="entry name" value="MFS general substrate transporter like domains"/>
    <property type="match status" value="1"/>
</dbReference>
<feature type="region of interest" description="Disordered" evidence="6">
    <location>
        <begin position="1"/>
        <end position="72"/>
    </location>
</feature>
<feature type="compositionally biased region" description="Polar residues" evidence="6">
    <location>
        <begin position="55"/>
        <end position="65"/>
    </location>
</feature>
<evidence type="ECO:0000256" key="7">
    <source>
        <dbReference type="SAM" id="Phobius"/>
    </source>
</evidence>
<feature type="transmembrane region" description="Helical" evidence="7">
    <location>
        <begin position="368"/>
        <end position="391"/>
    </location>
</feature>
<dbReference type="AlphaFoldDB" id="A0A8H7S4M4"/>
<dbReference type="Pfam" id="PF07690">
    <property type="entry name" value="MFS_1"/>
    <property type="match status" value="1"/>
</dbReference>
<sequence>MNSSSSNYYNNEEKHYTNTSKPGINNDNYNKSNPLQQNSSLTLNLPEDVPEQHDAISSTSQSGNGDNDEHSTTSLDVSFGCRERLFIVFLSCIAIMASALPVQIYYPSLVSIEKEFNTTANMVNITVAVYKVVQAFSPTLWGALSDQWGRRPAYMITMIISAAGCAGIAVSPTIGALIGIRMVQGFGGMSIQTIGNGVISDISVPATRAGYSSFYDLGYKVCSVMGPVFGGIIAQHLSWRWSFWILVITTCFGFIMISLFLPETLRTLVGGYYNPTPLQWIKRKQDQKKNRSDLEIASQTPTVENSSIMAIKTRFRRIPDFRESYRYLRMPDFALIMLIEGLYFGSQGCFMIHMPYLFRDYYHLDEQKIGLCYLALTGGAIVGGLGAGQYLNYVFQRMAKKYDCDNAKNKKKQKSTGRNNKIPLDFPIYHARLQAVWPNAIVAQAVTIAYGWSFTLNTNIAVPLVIQFIVSFNVQCMNSATRCLLTDLRPDKGASVAASAGLFRQLFGAVGSLLMYPATKLVGPGWTYTILSGFLMLSNLIIPILMKYGNEWRTQRILKEEAKKVQKH</sequence>
<feature type="domain" description="Major facilitator superfamily (MFS) profile" evidence="8">
    <location>
        <begin position="87"/>
        <end position="550"/>
    </location>
</feature>
<feature type="compositionally biased region" description="Low complexity" evidence="6">
    <location>
        <begin position="1"/>
        <end position="10"/>
    </location>
</feature>
<dbReference type="InterPro" id="IPR036259">
    <property type="entry name" value="MFS_trans_sf"/>
</dbReference>
<dbReference type="OrthoDB" id="2441642at2759"/>
<proteinExistence type="predicted"/>
<protein>
    <recommendedName>
        <fullName evidence="8">Major facilitator superfamily (MFS) profile domain-containing protein</fullName>
    </recommendedName>
</protein>
<feature type="compositionally biased region" description="Polar residues" evidence="6">
    <location>
        <begin position="17"/>
        <end position="43"/>
    </location>
</feature>
<feature type="transmembrane region" description="Helical" evidence="7">
    <location>
        <begin position="333"/>
        <end position="356"/>
    </location>
</feature>
<evidence type="ECO:0000256" key="4">
    <source>
        <dbReference type="ARBA" id="ARBA00022989"/>
    </source>
</evidence>
<accession>A0A8H7S4M4</accession>
<keyword evidence="2" id="KW-0813">Transport</keyword>
<evidence type="ECO:0000313" key="10">
    <source>
        <dbReference type="Proteomes" id="UP000646827"/>
    </source>
</evidence>
<comment type="caution">
    <text evidence="9">The sequence shown here is derived from an EMBL/GenBank/DDBJ whole genome shotgun (WGS) entry which is preliminary data.</text>
</comment>
<evidence type="ECO:0000256" key="1">
    <source>
        <dbReference type="ARBA" id="ARBA00004141"/>
    </source>
</evidence>
<evidence type="ECO:0000256" key="2">
    <source>
        <dbReference type="ARBA" id="ARBA00022448"/>
    </source>
</evidence>
<dbReference type="EMBL" id="JAEPRB010000093">
    <property type="protein sequence ID" value="KAG2222033.1"/>
    <property type="molecule type" value="Genomic_DNA"/>
</dbReference>
<feature type="transmembrane region" description="Helical" evidence="7">
    <location>
        <begin position="85"/>
        <end position="106"/>
    </location>
</feature>
<reference evidence="9 10" key="1">
    <citation type="submission" date="2020-12" db="EMBL/GenBank/DDBJ databases">
        <title>Metabolic potential, ecology and presence of endohyphal bacteria is reflected in genomic diversity of Mucoromycotina.</title>
        <authorList>
            <person name="Muszewska A."/>
            <person name="Okrasinska A."/>
            <person name="Steczkiewicz K."/>
            <person name="Drgas O."/>
            <person name="Orlowska M."/>
            <person name="Perlinska-Lenart U."/>
            <person name="Aleksandrzak-Piekarczyk T."/>
            <person name="Szatraj K."/>
            <person name="Zielenkiewicz U."/>
            <person name="Pilsyk S."/>
            <person name="Malc E."/>
            <person name="Mieczkowski P."/>
            <person name="Kruszewska J.S."/>
            <person name="Biernat P."/>
            <person name="Pawlowska J."/>
        </authorList>
    </citation>
    <scope>NUCLEOTIDE SEQUENCE [LARGE SCALE GENOMIC DNA]</scope>
    <source>
        <strain evidence="9 10">CBS 142.35</strain>
    </source>
</reference>
<evidence type="ECO:0000256" key="5">
    <source>
        <dbReference type="ARBA" id="ARBA00023136"/>
    </source>
</evidence>
<evidence type="ECO:0000313" key="9">
    <source>
        <dbReference type="EMBL" id="KAG2222033.1"/>
    </source>
</evidence>
<evidence type="ECO:0000256" key="6">
    <source>
        <dbReference type="SAM" id="MobiDB-lite"/>
    </source>
</evidence>
<evidence type="ECO:0000256" key="3">
    <source>
        <dbReference type="ARBA" id="ARBA00022692"/>
    </source>
</evidence>
<dbReference type="SUPFAM" id="SSF103473">
    <property type="entry name" value="MFS general substrate transporter"/>
    <property type="match status" value="1"/>
</dbReference>
<feature type="transmembrane region" description="Helical" evidence="7">
    <location>
        <begin position="526"/>
        <end position="546"/>
    </location>
</feature>
<dbReference type="PANTHER" id="PTHR23502:SF51">
    <property type="entry name" value="QUINIDINE RESISTANCE PROTEIN 1-RELATED"/>
    <property type="match status" value="1"/>
</dbReference>